<dbReference type="InterPro" id="IPR012675">
    <property type="entry name" value="Beta-grasp_dom_sf"/>
</dbReference>
<evidence type="ECO:0000256" key="5">
    <source>
        <dbReference type="ARBA" id="ARBA00022827"/>
    </source>
</evidence>
<sequence>MNELYLRLQIKEVIRETADAFTYILEGAPFSYLPGQFLTFLINLHGTEYRRSYSFSSTPGIDPFPAVTIRKKENGEISRHILRNWKAGDTITCIQPSGRFTLNDHKNKRDIFLFGAGSGITPLFSLLKHILHTEPDTHVKLIYSNTSHERTIFYHQLQKLEKQFNSQLHLMYFFSNDNEENKSAYRRLSNILLEPLVKSQMRFNHSDAQFFVCGPPDYMRMIMLTLTFMGFAEEQLHKENFVVNTSPQLARMGKPDDNTIKEVLLRTNKGEYHLSVPGNMTILNAALAQGHPLPYSCRGGVCGSCTARCREGKTWMAWNEVLTDKELAQGFILTCTSYPVTPSVVIEI</sequence>
<dbReference type="GO" id="GO:0050660">
    <property type="term" value="F:flavin adenine dinucleotide binding"/>
    <property type="evidence" value="ECO:0007669"/>
    <property type="project" value="TreeGrafter"/>
</dbReference>
<evidence type="ECO:0000313" key="11">
    <source>
        <dbReference type="EMBL" id="MVT42764.1"/>
    </source>
</evidence>
<dbReference type="InterPro" id="IPR001433">
    <property type="entry name" value="OxRdtase_FAD/NAD-bd"/>
</dbReference>
<reference evidence="11 12" key="1">
    <citation type="submission" date="2019-12" db="EMBL/GenBank/DDBJ databases">
        <title>The draft genomic sequence of strain Chitinophaga oryziterrae JCM 16595.</title>
        <authorList>
            <person name="Zhang X."/>
        </authorList>
    </citation>
    <scope>NUCLEOTIDE SEQUENCE [LARGE SCALE GENOMIC DNA]</scope>
    <source>
        <strain evidence="11 12">JCM 16595</strain>
    </source>
</reference>
<dbReference type="PRINTS" id="PR00406">
    <property type="entry name" value="CYTB5RDTASE"/>
</dbReference>
<dbReference type="InterPro" id="IPR036010">
    <property type="entry name" value="2Fe-2S_ferredoxin-like_sf"/>
</dbReference>
<dbReference type="PANTHER" id="PTHR47354">
    <property type="entry name" value="NADH OXIDOREDUCTASE HCR"/>
    <property type="match status" value="1"/>
</dbReference>
<comment type="cofactor">
    <cofactor evidence="1">
        <name>FAD</name>
        <dbReference type="ChEBI" id="CHEBI:57692"/>
    </cofactor>
</comment>
<evidence type="ECO:0000259" key="10">
    <source>
        <dbReference type="PROSITE" id="PS51384"/>
    </source>
</evidence>
<keyword evidence="3" id="KW-0001">2Fe-2S</keyword>
<dbReference type="SUPFAM" id="SSF63380">
    <property type="entry name" value="Riboflavin synthase domain-like"/>
    <property type="match status" value="1"/>
</dbReference>
<evidence type="ECO:0000259" key="9">
    <source>
        <dbReference type="PROSITE" id="PS51085"/>
    </source>
</evidence>
<dbReference type="GO" id="GO:0046872">
    <property type="term" value="F:metal ion binding"/>
    <property type="evidence" value="ECO:0007669"/>
    <property type="project" value="UniProtKB-KW"/>
</dbReference>
<feature type="domain" description="FAD-binding FR-type" evidence="10">
    <location>
        <begin position="3"/>
        <end position="103"/>
    </location>
</feature>
<evidence type="ECO:0000256" key="3">
    <source>
        <dbReference type="ARBA" id="ARBA00022714"/>
    </source>
</evidence>
<dbReference type="SUPFAM" id="SSF52343">
    <property type="entry name" value="Ferredoxin reductase-like, C-terminal NADP-linked domain"/>
    <property type="match status" value="1"/>
</dbReference>
<dbReference type="InterPro" id="IPR039261">
    <property type="entry name" value="FNR_nucleotide-bd"/>
</dbReference>
<dbReference type="GO" id="GO:0016491">
    <property type="term" value="F:oxidoreductase activity"/>
    <property type="evidence" value="ECO:0007669"/>
    <property type="project" value="UniProtKB-KW"/>
</dbReference>
<dbReference type="PROSITE" id="PS51085">
    <property type="entry name" value="2FE2S_FER_2"/>
    <property type="match status" value="1"/>
</dbReference>
<dbReference type="InterPro" id="IPR008333">
    <property type="entry name" value="Cbr1-like_FAD-bd_dom"/>
</dbReference>
<evidence type="ECO:0000256" key="8">
    <source>
        <dbReference type="ARBA" id="ARBA00023014"/>
    </source>
</evidence>
<dbReference type="InterPro" id="IPR001041">
    <property type="entry name" value="2Fe-2S_ferredoxin-type"/>
</dbReference>
<feature type="domain" description="2Fe-2S ferredoxin-type" evidence="9">
    <location>
        <begin position="261"/>
        <end position="348"/>
    </location>
</feature>
<dbReference type="Gene3D" id="3.40.50.80">
    <property type="entry name" value="Nucleotide-binding domain of ferredoxin-NADP reductase (FNR) module"/>
    <property type="match status" value="1"/>
</dbReference>
<keyword evidence="4" id="KW-0479">Metal-binding</keyword>
<organism evidence="11 12">
    <name type="scientific">Chitinophaga oryziterrae</name>
    <dbReference type="NCBI Taxonomy" id="1031224"/>
    <lineage>
        <taxon>Bacteria</taxon>
        <taxon>Pseudomonadati</taxon>
        <taxon>Bacteroidota</taxon>
        <taxon>Chitinophagia</taxon>
        <taxon>Chitinophagales</taxon>
        <taxon>Chitinophagaceae</taxon>
        <taxon>Chitinophaga</taxon>
    </lineage>
</organism>
<dbReference type="GO" id="GO:0051537">
    <property type="term" value="F:2 iron, 2 sulfur cluster binding"/>
    <property type="evidence" value="ECO:0007669"/>
    <property type="project" value="UniProtKB-KW"/>
</dbReference>
<dbReference type="Proteomes" id="UP000468388">
    <property type="component" value="Unassembled WGS sequence"/>
</dbReference>
<dbReference type="PANTHER" id="PTHR47354:SF8">
    <property type="entry name" value="1,2-PHENYLACETYL-COA EPOXIDASE, SUBUNIT E"/>
    <property type="match status" value="1"/>
</dbReference>
<evidence type="ECO:0000256" key="6">
    <source>
        <dbReference type="ARBA" id="ARBA00023002"/>
    </source>
</evidence>
<dbReference type="CDD" id="cd06214">
    <property type="entry name" value="PA_degradation_oxidoreductase_like"/>
    <property type="match status" value="1"/>
</dbReference>
<keyword evidence="2" id="KW-0285">Flavoprotein</keyword>
<keyword evidence="6" id="KW-0560">Oxidoreductase</keyword>
<proteinExistence type="predicted"/>
<dbReference type="PROSITE" id="PS00197">
    <property type="entry name" value="2FE2S_FER_1"/>
    <property type="match status" value="1"/>
</dbReference>
<dbReference type="SUPFAM" id="SSF54292">
    <property type="entry name" value="2Fe-2S ferredoxin-like"/>
    <property type="match status" value="1"/>
</dbReference>
<dbReference type="CDD" id="cd00207">
    <property type="entry name" value="fer2"/>
    <property type="match status" value="1"/>
</dbReference>
<dbReference type="Pfam" id="PF00111">
    <property type="entry name" value="Fer2"/>
    <property type="match status" value="1"/>
</dbReference>
<dbReference type="RefSeq" id="WP_157301370.1">
    <property type="nucleotide sequence ID" value="NZ_BAAAZB010000002.1"/>
</dbReference>
<dbReference type="InterPro" id="IPR050415">
    <property type="entry name" value="MRET"/>
</dbReference>
<keyword evidence="12" id="KW-1185">Reference proteome</keyword>
<protein>
    <submittedName>
        <fullName evidence="11">2Fe-2S iron-sulfur cluster binding domain-containing protein</fullName>
    </submittedName>
</protein>
<keyword evidence="5" id="KW-0274">FAD</keyword>
<gene>
    <name evidence="11" type="ORF">GO495_19375</name>
</gene>
<comment type="caution">
    <text evidence="11">The sequence shown here is derived from an EMBL/GenBank/DDBJ whole genome shotgun (WGS) entry which is preliminary data.</text>
</comment>
<dbReference type="Gene3D" id="2.40.30.10">
    <property type="entry name" value="Translation factors"/>
    <property type="match status" value="1"/>
</dbReference>
<dbReference type="OrthoDB" id="9789468at2"/>
<dbReference type="Pfam" id="PF00175">
    <property type="entry name" value="NAD_binding_1"/>
    <property type="match status" value="1"/>
</dbReference>
<evidence type="ECO:0000256" key="7">
    <source>
        <dbReference type="ARBA" id="ARBA00023004"/>
    </source>
</evidence>
<dbReference type="AlphaFoldDB" id="A0A6N8JCV7"/>
<dbReference type="PRINTS" id="PR00371">
    <property type="entry name" value="FPNCR"/>
</dbReference>
<keyword evidence="7" id="KW-0408">Iron</keyword>
<dbReference type="Pfam" id="PF00970">
    <property type="entry name" value="FAD_binding_6"/>
    <property type="match status" value="1"/>
</dbReference>
<dbReference type="InterPro" id="IPR001709">
    <property type="entry name" value="Flavoprot_Pyr_Nucl_cyt_Rdtase"/>
</dbReference>
<dbReference type="InterPro" id="IPR006058">
    <property type="entry name" value="2Fe2S_fd_BS"/>
</dbReference>
<dbReference type="Gene3D" id="3.10.20.30">
    <property type="match status" value="1"/>
</dbReference>
<evidence type="ECO:0000256" key="2">
    <source>
        <dbReference type="ARBA" id="ARBA00022630"/>
    </source>
</evidence>
<keyword evidence="8" id="KW-0411">Iron-sulfur</keyword>
<name>A0A6N8JCV7_9BACT</name>
<evidence type="ECO:0000313" key="12">
    <source>
        <dbReference type="Proteomes" id="UP000468388"/>
    </source>
</evidence>
<dbReference type="InterPro" id="IPR017927">
    <property type="entry name" value="FAD-bd_FR_type"/>
</dbReference>
<evidence type="ECO:0000256" key="4">
    <source>
        <dbReference type="ARBA" id="ARBA00022723"/>
    </source>
</evidence>
<accession>A0A6N8JCV7</accession>
<dbReference type="PROSITE" id="PS51384">
    <property type="entry name" value="FAD_FR"/>
    <property type="match status" value="1"/>
</dbReference>
<dbReference type="EMBL" id="WRXO01000005">
    <property type="protein sequence ID" value="MVT42764.1"/>
    <property type="molecule type" value="Genomic_DNA"/>
</dbReference>
<evidence type="ECO:0000256" key="1">
    <source>
        <dbReference type="ARBA" id="ARBA00001974"/>
    </source>
</evidence>
<dbReference type="InterPro" id="IPR017938">
    <property type="entry name" value="Riboflavin_synthase-like_b-brl"/>
</dbReference>